<dbReference type="InterPro" id="IPR001647">
    <property type="entry name" value="HTH_TetR"/>
</dbReference>
<evidence type="ECO:0000313" key="5">
    <source>
        <dbReference type="Proteomes" id="UP000548476"/>
    </source>
</evidence>
<evidence type="ECO:0000256" key="2">
    <source>
        <dbReference type="PROSITE-ProRule" id="PRU00335"/>
    </source>
</evidence>
<feature type="DNA-binding region" description="H-T-H motif" evidence="2">
    <location>
        <begin position="30"/>
        <end position="49"/>
    </location>
</feature>
<dbReference type="GO" id="GO:0000976">
    <property type="term" value="F:transcription cis-regulatory region binding"/>
    <property type="evidence" value="ECO:0007669"/>
    <property type="project" value="TreeGrafter"/>
</dbReference>
<keyword evidence="1 2" id="KW-0238">DNA-binding</keyword>
<feature type="domain" description="HTH tetR-type" evidence="3">
    <location>
        <begin position="7"/>
        <end position="67"/>
    </location>
</feature>
<dbReference type="EMBL" id="JACHGT010000005">
    <property type="protein sequence ID" value="MBB6034623.1"/>
    <property type="molecule type" value="Genomic_DNA"/>
</dbReference>
<keyword evidence="5" id="KW-1185">Reference proteome</keyword>
<dbReference type="Gene3D" id="1.10.357.10">
    <property type="entry name" value="Tetracycline Repressor, domain 2"/>
    <property type="match status" value="1"/>
</dbReference>
<accession>A0A841FI37</accession>
<dbReference type="Proteomes" id="UP000548476">
    <property type="component" value="Unassembled WGS sequence"/>
</dbReference>
<dbReference type="AlphaFoldDB" id="A0A841FI37"/>
<dbReference type="PANTHER" id="PTHR30055">
    <property type="entry name" value="HTH-TYPE TRANSCRIPTIONAL REGULATOR RUTR"/>
    <property type="match status" value="1"/>
</dbReference>
<dbReference type="Pfam" id="PF00440">
    <property type="entry name" value="TetR_N"/>
    <property type="match status" value="1"/>
</dbReference>
<proteinExistence type="predicted"/>
<gene>
    <name evidence="4" type="ORF">HNR73_002477</name>
</gene>
<dbReference type="PANTHER" id="PTHR30055:SF239">
    <property type="entry name" value="TRANSCRIPTIONAL REGULATORY PROTEIN"/>
    <property type="match status" value="1"/>
</dbReference>
<dbReference type="SUPFAM" id="SSF46689">
    <property type="entry name" value="Homeodomain-like"/>
    <property type="match status" value="1"/>
</dbReference>
<organism evidence="4 5">
    <name type="scientific">Phytomonospora endophytica</name>
    <dbReference type="NCBI Taxonomy" id="714109"/>
    <lineage>
        <taxon>Bacteria</taxon>
        <taxon>Bacillati</taxon>
        <taxon>Actinomycetota</taxon>
        <taxon>Actinomycetes</taxon>
        <taxon>Micromonosporales</taxon>
        <taxon>Micromonosporaceae</taxon>
        <taxon>Phytomonospora</taxon>
    </lineage>
</organism>
<evidence type="ECO:0000256" key="1">
    <source>
        <dbReference type="ARBA" id="ARBA00023125"/>
    </source>
</evidence>
<dbReference type="PROSITE" id="PS50977">
    <property type="entry name" value="HTH_TETR_2"/>
    <property type="match status" value="1"/>
</dbReference>
<dbReference type="InterPro" id="IPR009057">
    <property type="entry name" value="Homeodomain-like_sf"/>
</dbReference>
<dbReference type="GO" id="GO:0003700">
    <property type="term" value="F:DNA-binding transcription factor activity"/>
    <property type="evidence" value="ECO:0007669"/>
    <property type="project" value="TreeGrafter"/>
</dbReference>
<evidence type="ECO:0000259" key="3">
    <source>
        <dbReference type="PROSITE" id="PS50977"/>
    </source>
</evidence>
<comment type="caution">
    <text evidence="4">The sequence shown here is derived from an EMBL/GenBank/DDBJ whole genome shotgun (WGS) entry which is preliminary data.</text>
</comment>
<reference evidence="4 5" key="1">
    <citation type="submission" date="2020-08" db="EMBL/GenBank/DDBJ databases">
        <title>Genomic Encyclopedia of Type Strains, Phase IV (KMG-IV): sequencing the most valuable type-strain genomes for metagenomic binning, comparative biology and taxonomic classification.</title>
        <authorList>
            <person name="Goeker M."/>
        </authorList>
    </citation>
    <scope>NUCLEOTIDE SEQUENCE [LARGE SCALE GENOMIC DNA]</scope>
    <source>
        <strain evidence="4 5">YIM 65646</strain>
    </source>
</reference>
<dbReference type="Gene3D" id="1.10.10.60">
    <property type="entry name" value="Homeodomain-like"/>
    <property type="match status" value="1"/>
</dbReference>
<dbReference type="InterPro" id="IPR050109">
    <property type="entry name" value="HTH-type_TetR-like_transc_reg"/>
</dbReference>
<sequence>MSQRASRLTAGDWADAALDALARGGLAAVAVEPLAARLNTTKGSFYWHFRNRDALIEAALLRWEERGTTEVIAAIETEPDPVVKLRRLFATVIEHGTTHRIELSLLASAGHPAVGPVLRRISERRVDYVARLFGEVGFPPGEARRRAVIGVSVYLGHTQLANTAPAALPESDGERLALISSTVDALLTGAPAAP</sequence>
<dbReference type="RefSeq" id="WP_239122415.1">
    <property type="nucleotide sequence ID" value="NZ_BONT01000110.1"/>
</dbReference>
<name>A0A841FI37_9ACTN</name>
<protein>
    <submittedName>
        <fullName evidence="4">AcrR family transcriptional regulator</fullName>
    </submittedName>
</protein>
<evidence type="ECO:0000313" key="4">
    <source>
        <dbReference type="EMBL" id="MBB6034623.1"/>
    </source>
</evidence>